<evidence type="ECO:0000313" key="2">
    <source>
        <dbReference type="EMBL" id="PSR92088.1"/>
    </source>
</evidence>
<dbReference type="Pfam" id="PF23214">
    <property type="entry name" value="SH3_CYT4"/>
    <property type="match status" value="1"/>
</dbReference>
<dbReference type="GO" id="GO:0000932">
    <property type="term" value="C:P-body"/>
    <property type="evidence" value="ECO:0007669"/>
    <property type="project" value="TreeGrafter"/>
</dbReference>
<dbReference type="Pfam" id="PF23216">
    <property type="entry name" value="WHD_CYT4"/>
    <property type="match status" value="1"/>
</dbReference>
<accession>A0A2T3ACW0</accession>
<dbReference type="Pfam" id="PF00773">
    <property type="entry name" value="RNB"/>
    <property type="match status" value="1"/>
</dbReference>
<dbReference type="EMBL" id="KZ678410">
    <property type="protein sequence ID" value="PSR92088.1"/>
    <property type="molecule type" value="Genomic_DNA"/>
</dbReference>
<dbReference type="OrthoDB" id="2285229at2759"/>
<dbReference type="InParanoid" id="A0A2T3ACW0"/>
<sequence>MNRAASGSYVCWRCLSKSLQPRASLVKRPYSVTANRCLRAHSAFPTSRSIFEPAEKLKQVTSVHNPKSLQNVPTIRDRLRQWEAENPNVAPSILRDNADPGLPRNLLTRARNINEIINDDEMPGSKLEQPFLDNDGAVDALPGPTDIRPGDLFEDLPDGDRVPFLAVCLGYFHGFYHIYTISGMWKVVRKIRSQFVVRNFISSKMLQPLCDVLPKEKMTYQELRIMETKNMGPNRIQGAAVLRKLAEFQLRTDELQQQHGMNLEKAHEVVAAAGDRYATLTLVAARMHAHFKKGIWQHPVEPPMLYALHRNLSLDDLGFRAVGTLSDATQWLYEVTPAEDVSLVQNMQTLVRLLTDLPAKVDTPLSALTNDTLQQSQLGRFIIKAREAIDYSRKFRDWTPHGLLGPSKETMPAVSTTWTQVDISIMHFMLLWSGRDHFSLFSRYHWIGSAILRAVGRYNDSEYLSATVGWNFLQELGYVSPWDLHDRYTHRVPGVETSRTSGFERLPLGPEGIKPYITPDALHEIRHDWAEMKAFAIDSKDTTDIDDAISLEKTDVPGEHWVHIHVADPASRIRHQCALGERASQTPLTLYLSGHYTNMWGVGDEVQKLFSLGPDMPCLTFSAKVNLEGDMLDYKITPAKLQNLVYMTPDDANTALGIKPSEKLQRITGLKTFSIGQPPVEKPAARKLTSPSELQPDEAESLHILHQISGVIHQKRLAKGAVPSYSLKPKVHASFDNTSVQRAPLGLMSCSGDPYISIRWDDSESALVSSLMQLAGEVAGRWCADRKMPMPYVVQPLADQNLELAKAYADQIYYPYLHRGEPVPDEVWTQFRHLIGDTQFSSQPGTNFLMGMDAYIKVTSPLRRYSDLLAHWQIESALLQEKTKGATALSQLPFFRKTLEKDVFPILKLREGIIKRLGNVRGNEAYIRQALLRAWKFPDNSVSPKLPDTFKFTVQAVLGASSGGGWRHKLIVGTLDFFSLRVWLLPEGLSHFGVALTEVQPGDEYEVELSDINAHTGDVFVKATRKIRVLADEMAKVEIEVPEHVEAEKLEQVHIEVLEEEQKQQR</sequence>
<organism evidence="2 3">
    <name type="scientific">Coniella lustricola</name>
    <dbReference type="NCBI Taxonomy" id="2025994"/>
    <lineage>
        <taxon>Eukaryota</taxon>
        <taxon>Fungi</taxon>
        <taxon>Dikarya</taxon>
        <taxon>Ascomycota</taxon>
        <taxon>Pezizomycotina</taxon>
        <taxon>Sordariomycetes</taxon>
        <taxon>Sordariomycetidae</taxon>
        <taxon>Diaporthales</taxon>
        <taxon>Schizoparmaceae</taxon>
        <taxon>Coniella</taxon>
    </lineage>
</organism>
<dbReference type="SUPFAM" id="SSF50249">
    <property type="entry name" value="Nucleic acid-binding proteins"/>
    <property type="match status" value="1"/>
</dbReference>
<keyword evidence="3" id="KW-1185">Reference proteome</keyword>
<dbReference type="InterPro" id="IPR057912">
    <property type="entry name" value="OB_CYT4_C"/>
</dbReference>
<gene>
    <name evidence="2" type="ORF">BD289DRAFT_406261</name>
</gene>
<dbReference type="InterPro" id="IPR056624">
    <property type="entry name" value="WH_CYT4"/>
</dbReference>
<evidence type="ECO:0000313" key="3">
    <source>
        <dbReference type="Proteomes" id="UP000241462"/>
    </source>
</evidence>
<feature type="domain" description="RNB" evidence="1">
    <location>
        <begin position="526"/>
        <end position="880"/>
    </location>
</feature>
<dbReference type="InterPro" id="IPR050180">
    <property type="entry name" value="RNR_Ribonuclease"/>
</dbReference>
<name>A0A2T3ACW0_9PEZI</name>
<dbReference type="InterPro" id="IPR001900">
    <property type="entry name" value="RNase_II/R"/>
</dbReference>
<reference evidence="2 3" key="1">
    <citation type="journal article" date="2018" name="Mycol. Prog.">
        <title>Coniella lustricola, a new species from submerged detritus.</title>
        <authorList>
            <person name="Raudabaugh D.B."/>
            <person name="Iturriaga T."/>
            <person name="Carver A."/>
            <person name="Mondo S."/>
            <person name="Pangilinan J."/>
            <person name="Lipzen A."/>
            <person name="He G."/>
            <person name="Amirebrahimi M."/>
            <person name="Grigoriev I.V."/>
            <person name="Miller A.N."/>
        </authorList>
    </citation>
    <scope>NUCLEOTIDE SEQUENCE [LARGE SCALE GENOMIC DNA]</scope>
    <source>
        <strain evidence="2 3">B22-T-1</strain>
    </source>
</reference>
<dbReference type="PANTHER" id="PTHR23355">
    <property type="entry name" value="RIBONUCLEASE"/>
    <property type="match status" value="1"/>
</dbReference>
<dbReference type="InterPro" id="IPR056625">
    <property type="entry name" value="SH3_CYT4"/>
</dbReference>
<dbReference type="SMART" id="SM00955">
    <property type="entry name" value="RNB"/>
    <property type="match status" value="1"/>
</dbReference>
<dbReference type="GO" id="GO:0006402">
    <property type="term" value="P:mRNA catabolic process"/>
    <property type="evidence" value="ECO:0007669"/>
    <property type="project" value="TreeGrafter"/>
</dbReference>
<evidence type="ECO:0000259" key="1">
    <source>
        <dbReference type="SMART" id="SM00955"/>
    </source>
</evidence>
<dbReference type="InterPro" id="IPR012340">
    <property type="entry name" value="NA-bd_OB-fold"/>
</dbReference>
<dbReference type="Proteomes" id="UP000241462">
    <property type="component" value="Unassembled WGS sequence"/>
</dbReference>
<dbReference type="PANTHER" id="PTHR23355:SF65">
    <property type="entry name" value="EXORIBONUCLEASE CYT-4, PUTATIVE (AFU_ORTHOLOGUE AFUA_7G01550)-RELATED"/>
    <property type="match status" value="1"/>
</dbReference>
<protein>
    <recommendedName>
        <fullName evidence="1">RNB domain-containing protein</fullName>
    </recommendedName>
</protein>
<dbReference type="STRING" id="2025994.A0A2T3ACW0"/>
<dbReference type="GO" id="GO:0003723">
    <property type="term" value="F:RNA binding"/>
    <property type="evidence" value="ECO:0007669"/>
    <property type="project" value="InterPro"/>
</dbReference>
<proteinExistence type="predicted"/>
<dbReference type="GO" id="GO:0000175">
    <property type="term" value="F:3'-5'-RNA exonuclease activity"/>
    <property type="evidence" value="ECO:0007669"/>
    <property type="project" value="TreeGrafter"/>
</dbReference>
<dbReference type="Pfam" id="PF25522">
    <property type="entry name" value="OB_cyt-4"/>
    <property type="match status" value="1"/>
</dbReference>
<dbReference type="AlphaFoldDB" id="A0A2T3ACW0"/>